<sequence>MHKPIFLLGAHKSGTSLLRSLFDGHKDVFVVPIEAHFFQHMKWWVDYSLRRTVPAKLTLDQFIINIKAWVKHYNESEDYQADSVARGIFNLRRFNDYVEEFINTAPGRVGNLFNVDTGTLFKVYVKAIHYSIYGSRLPETGRIVEKSVENVEFAMDLQAMFPDAVFIHIVRNPYANLVSIRKYMTKDHYPKLRPIYKSLYNSYYFLYRNRRLIKNYLVIKYEDLAQNPEPVIKHICDVAGLELTPSMFEPTFMGKPWKGNSTSPEQFKGISPNRINTWQSEIAPLEVELINKYLRHVVEEFEYGVFKMKKSVFIPVRKESLKAYIANRFLWCAG</sequence>
<dbReference type="PANTHER" id="PTHR10704">
    <property type="entry name" value="CARBOHYDRATE SULFOTRANSFERASE"/>
    <property type="match status" value="1"/>
</dbReference>
<reference evidence="2" key="1">
    <citation type="submission" date="2016-10" db="EMBL/GenBank/DDBJ databases">
        <authorList>
            <person name="Varghese N."/>
            <person name="Submissions S."/>
        </authorList>
    </citation>
    <scope>NUCLEOTIDE SEQUENCE [LARGE SCALE GENOMIC DNA]</scope>
    <source>
        <strain evidence="2">DSM 3669</strain>
    </source>
</reference>
<dbReference type="Gene3D" id="3.40.50.300">
    <property type="entry name" value="P-loop containing nucleotide triphosphate hydrolases"/>
    <property type="match status" value="1"/>
</dbReference>
<dbReference type="GO" id="GO:0006790">
    <property type="term" value="P:sulfur compound metabolic process"/>
    <property type="evidence" value="ECO:0007669"/>
    <property type="project" value="TreeGrafter"/>
</dbReference>
<name>A0A1I6E2X0_9FIRM</name>
<dbReference type="AlphaFoldDB" id="A0A1I6E2X0"/>
<dbReference type="InterPro" id="IPR051135">
    <property type="entry name" value="Gal/GlcNAc/GalNAc_ST"/>
</dbReference>
<dbReference type="Proteomes" id="UP000199584">
    <property type="component" value="Unassembled WGS sequence"/>
</dbReference>
<keyword evidence="1" id="KW-0808">Transferase</keyword>
<dbReference type="OrthoDB" id="9785185at2"/>
<evidence type="ECO:0000313" key="1">
    <source>
        <dbReference type="EMBL" id="SFR12120.1"/>
    </source>
</evidence>
<protein>
    <submittedName>
        <fullName evidence="1">Sulfotransferase family protein</fullName>
    </submittedName>
</protein>
<organism evidence="1 2">
    <name type="scientific">Desulfoscipio geothermicus DSM 3669</name>
    <dbReference type="NCBI Taxonomy" id="1121426"/>
    <lineage>
        <taxon>Bacteria</taxon>
        <taxon>Bacillati</taxon>
        <taxon>Bacillota</taxon>
        <taxon>Clostridia</taxon>
        <taxon>Eubacteriales</taxon>
        <taxon>Desulfallaceae</taxon>
        <taxon>Desulfoscipio</taxon>
    </lineage>
</organism>
<dbReference type="InterPro" id="IPR027417">
    <property type="entry name" value="P-loop_NTPase"/>
</dbReference>
<accession>A0A1I6E2X0</accession>
<evidence type="ECO:0000313" key="2">
    <source>
        <dbReference type="Proteomes" id="UP000199584"/>
    </source>
</evidence>
<dbReference type="STRING" id="39060.SAMN05660706_12447"/>
<dbReference type="PANTHER" id="PTHR10704:SF44">
    <property type="entry name" value="LD35051P-RELATED"/>
    <property type="match status" value="1"/>
</dbReference>
<dbReference type="Pfam" id="PF13469">
    <property type="entry name" value="Sulfotransfer_3"/>
    <property type="match status" value="1"/>
</dbReference>
<dbReference type="GO" id="GO:0006044">
    <property type="term" value="P:N-acetylglucosamine metabolic process"/>
    <property type="evidence" value="ECO:0007669"/>
    <property type="project" value="TreeGrafter"/>
</dbReference>
<dbReference type="RefSeq" id="WP_092485487.1">
    <property type="nucleotide sequence ID" value="NZ_FOYM01000024.1"/>
</dbReference>
<proteinExistence type="predicted"/>
<dbReference type="GO" id="GO:0001517">
    <property type="term" value="F:N-acetylglucosamine 6-O-sulfotransferase activity"/>
    <property type="evidence" value="ECO:0007669"/>
    <property type="project" value="TreeGrafter"/>
</dbReference>
<dbReference type="SUPFAM" id="SSF52540">
    <property type="entry name" value="P-loop containing nucleoside triphosphate hydrolases"/>
    <property type="match status" value="1"/>
</dbReference>
<gene>
    <name evidence="1" type="ORF">SAMN05660706_12447</name>
</gene>
<dbReference type="EMBL" id="FOYM01000024">
    <property type="protein sequence ID" value="SFR12120.1"/>
    <property type="molecule type" value="Genomic_DNA"/>
</dbReference>
<keyword evidence="2" id="KW-1185">Reference proteome</keyword>